<evidence type="ECO:0000313" key="10">
    <source>
        <dbReference type="Proteomes" id="UP001365405"/>
    </source>
</evidence>
<keyword evidence="4" id="KW-0547">Nucleotide-binding</keyword>
<sequence length="608" mass="66679">MCGIAAIFSYSADAPPVNPDELRQIRDRMAARGPDGAGLWISPDRRAGMAHRRLAIIDLSTDGAQPMHDASLGTSIVFNGEIYNYRQLRAELERDGFQFLSHSDTEVLLKLYARDGERMLSRLRGMFAFAIHDPRSASVFIARDPLGIKPLYLADDGRTLRLASQVKALLASPAIDTREEPAGHVGFFLWGHVPDPFTLFRGIRALPAGACLRVDLTAGRKSQKQYYSLADDLAQAPVPPALQDPRAAQEALAQAMRDSVKHHLVADVPVGVFLSAGLDSTTLAALTREAGNSQLLRTLTLGFEEFVGTPADETGLAQEVALDLGAEHSTRWTRQSDFVGHADKVLHAMDQPSIDGVNTYFVSHAAQQAGLKVALSGLGGDELFAGYSDFQTIPKLVRLAAPLAAIPGLGRGFRYVSAPLLRRVTSPKAAGLIEFGGDFASAYLLRRGFFMPWEIPNELDGDLVREGWESLQTLEQLRLSERALTSPRHRVSALQSSWYMRNQLLRDSDWASMAHSLEVRVPLVDVELIRVVASLVNAGHPPSKLDMAATPSRPLPTSVLERKKTGFSIPVSQWLTERTTSTDRKASGGLRDWGRQVYRQLTAGEHRR</sequence>
<evidence type="ECO:0000313" key="9">
    <source>
        <dbReference type="EMBL" id="MEK8049896.1"/>
    </source>
</evidence>
<protein>
    <recommendedName>
        <fullName evidence="3">asparagine synthase (glutamine-hydrolyzing)</fullName>
        <ecNumber evidence="3">6.3.5.4</ecNumber>
    </recommendedName>
</protein>
<proteinExistence type="inferred from homology"/>
<dbReference type="EMBL" id="JBBUTH010000003">
    <property type="protein sequence ID" value="MEK8049896.1"/>
    <property type="molecule type" value="Genomic_DNA"/>
</dbReference>
<dbReference type="InterPro" id="IPR051786">
    <property type="entry name" value="ASN_synthetase/amidase"/>
</dbReference>
<evidence type="ECO:0000256" key="6">
    <source>
        <dbReference type="ARBA" id="ARBA00022962"/>
    </source>
</evidence>
<dbReference type="Gene3D" id="3.40.50.620">
    <property type="entry name" value="HUPs"/>
    <property type="match status" value="1"/>
</dbReference>
<feature type="domain" description="Glutamine amidotransferase type-2" evidence="8">
    <location>
        <begin position="2"/>
        <end position="217"/>
    </location>
</feature>
<dbReference type="PANTHER" id="PTHR43284:SF1">
    <property type="entry name" value="ASPARAGINE SYNTHETASE"/>
    <property type="match status" value="1"/>
</dbReference>
<keyword evidence="5" id="KW-0067">ATP-binding</keyword>
<dbReference type="Proteomes" id="UP001365405">
    <property type="component" value="Unassembled WGS sequence"/>
</dbReference>
<dbReference type="InterPro" id="IPR033738">
    <property type="entry name" value="AsnB_N"/>
</dbReference>
<evidence type="ECO:0000256" key="3">
    <source>
        <dbReference type="ARBA" id="ARBA00012737"/>
    </source>
</evidence>
<evidence type="ECO:0000256" key="7">
    <source>
        <dbReference type="ARBA" id="ARBA00048741"/>
    </source>
</evidence>
<organism evidence="9 10">
    <name type="scientific">Pseudaquabacterium inlustre</name>
    <dbReference type="NCBI Taxonomy" id="2984192"/>
    <lineage>
        <taxon>Bacteria</taxon>
        <taxon>Pseudomonadati</taxon>
        <taxon>Pseudomonadota</taxon>
        <taxon>Betaproteobacteria</taxon>
        <taxon>Burkholderiales</taxon>
        <taxon>Sphaerotilaceae</taxon>
        <taxon>Pseudaquabacterium</taxon>
    </lineage>
</organism>
<dbReference type="GO" id="GO:0004066">
    <property type="term" value="F:asparagine synthase (glutamine-hydrolyzing) activity"/>
    <property type="evidence" value="ECO:0007669"/>
    <property type="project" value="UniProtKB-EC"/>
</dbReference>
<keyword evidence="9" id="KW-0436">Ligase</keyword>
<evidence type="ECO:0000256" key="2">
    <source>
        <dbReference type="ARBA" id="ARBA00005752"/>
    </source>
</evidence>
<evidence type="ECO:0000256" key="4">
    <source>
        <dbReference type="ARBA" id="ARBA00022741"/>
    </source>
</evidence>
<dbReference type="PIRSF" id="PIRSF001589">
    <property type="entry name" value="Asn_synthetase_glu-h"/>
    <property type="match status" value="1"/>
</dbReference>
<dbReference type="InterPro" id="IPR029055">
    <property type="entry name" value="Ntn_hydrolases_N"/>
</dbReference>
<dbReference type="InterPro" id="IPR001962">
    <property type="entry name" value="Asn_synthase"/>
</dbReference>
<comment type="catalytic activity">
    <reaction evidence="7">
        <text>L-aspartate + L-glutamine + ATP + H2O = L-asparagine + L-glutamate + AMP + diphosphate + H(+)</text>
        <dbReference type="Rhea" id="RHEA:12228"/>
        <dbReference type="ChEBI" id="CHEBI:15377"/>
        <dbReference type="ChEBI" id="CHEBI:15378"/>
        <dbReference type="ChEBI" id="CHEBI:29985"/>
        <dbReference type="ChEBI" id="CHEBI:29991"/>
        <dbReference type="ChEBI" id="CHEBI:30616"/>
        <dbReference type="ChEBI" id="CHEBI:33019"/>
        <dbReference type="ChEBI" id="CHEBI:58048"/>
        <dbReference type="ChEBI" id="CHEBI:58359"/>
        <dbReference type="ChEBI" id="CHEBI:456215"/>
        <dbReference type="EC" id="6.3.5.4"/>
    </reaction>
</comment>
<evidence type="ECO:0000256" key="1">
    <source>
        <dbReference type="ARBA" id="ARBA00005187"/>
    </source>
</evidence>
<comment type="pathway">
    <text evidence="1">Amino-acid biosynthesis; L-asparagine biosynthesis; L-asparagine from L-aspartate (L-Gln route): step 1/1.</text>
</comment>
<dbReference type="Gene3D" id="3.60.20.10">
    <property type="entry name" value="Glutamine Phosphoribosylpyrophosphate, subunit 1, domain 1"/>
    <property type="match status" value="1"/>
</dbReference>
<dbReference type="Pfam" id="PF00733">
    <property type="entry name" value="Asn_synthase"/>
    <property type="match status" value="1"/>
</dbReference>
<dbReference type="CDD" id="cd00712">
    <property type="entry name" value="AsnB"/>
    <property type="match status" value="1"/>
</dbReference>
<dbReference type="Pfam" id="PF13537">
    <property type="entry name" value="GATase_7"/>
    <property type="match status" value="1"/>
</dbReference>
<dbReference type="PANTHER" id="PTHR43284">
    <property type="entry name" value="ASPARAGINE SYNTHETASE (GLUTAMINE-HYDROLYZING)"/>
    <property type="match status" value="1"/>
</dbReference>
<reference evidence="9 10" key="1">
    <citation type="submission" date="2024-04" db="EMBL/GenBank/DDBJ databases">
        <title>Novel species of the genus Ideonella isolated from streams.</title>
        <authorList>
            <person name="Lu H."/>
        </authorList>
    </citation>
    <scope>NUCLEOTIDE SEQUENCE [LARGE SCALE GENOMIC DNA]</scope>
    <source>
        <strain evidence="9 10">DXS22W</strain>
    </source>
</reference>
<dbReference type="EC" id="6.3.5.4" evidence="3"/>
<dbReference type="InterPro" id="IPR014729">
    <property type="entry name" value="Rossmann-like_a/b/a_fold"/>
</dbReference>
<keyword evidence="10" id="KW-1185">Reference proteome</keyword>
<gene>
    <name evidence="9" type="primary">asnB</name>
    <name evidence="9" type="ORF">AACH10_06580</name>
</gene>
<dbReference type="InterPro" id="IPR006426">
    <property type="entry name" value="Asn_synth_AEB"/>
</dbReference>
<dbReference type="InterPro" id="IPR017932">
    <property type="entry name" value="GATase_2_dom"/>
</dbReference>
<dbReference type="RefSeq" id="WP_341409567.1">
    <property type="nucleotide sequence ID" value="NZ_JBBUTH010000003.1"/>
</dbReference>
<dbReference type="NCBIfam" id="TIGR01536">
    <property type="entry name" value="asn_synth_AEB"/>
    <property type="match status" value="1"/>
</dbReference>
<dbReference type="SUPFAM" id="SSF56235">
    <property type="entry name" value="N-terminal nucleophile aminohydrolases (Ntn hydrolases)"/>
    <property type="match status" value="1"/>
</dbReference>
<comment type="caution">
    <text evidence="9">The sequence shown here is derived from an EMBL/GenBank/DDBJ whole genome shotgun (WGS) entry which is preliminary data.</text>
</comment>
<name>A0ABU9CDY7_9BURK</name>
<keyword evidence="6" id="KW-0315">Glutamine amidotransferase</keyword>
<accession>A0ABU9CDY7</accession>
<dbReference type="SUPFAM" id="SSF52402">
    <property type="entry name" value="Adenine nucleotide alpha hydrolases-like"/>
    <property type="match status" value="1"/>
</dbReference>
<comment type="similarity">
    <text evidence="2">Belongs to the asparagine synthetase family.</text>
</comment>
<evidence type="ECO:0000259" key="8">
    <source>
        <dbReference type="PROSITE" id="PS51278"/>
    </source>
</evidence>
<dbReference type="CDD" id="cd01991">
    <property type="entry name" value="Asn_synthase_B_C"/>
    <property type="match status" value="1"/>
</dbReference>
<evidence type="ECO:0000256" key="5">
    <source>
        <dbReference type="ARBA" id="ARBA00022840"/>
    </source>
</evidence>
<dbReference type="PROSITE" id="PS51278">
    <property type="entry name" value="GATASE_TYPE_2"/>
    <property type="match status" value="1"/>
</dbReference>